<comment type="function">
    <text evidence="1">Catalyzes the cleavage of 5-oxoproline to form L-glutamate coupled to the hydrolysis of ATP to ADP and inorganic phosphate.</text>
</comment>
<dbReference type="CDD" id="cd10787">
    <property type="entry name" value="LamB_YcsF_like"/>
    <property type="match status" value="1"/>
</dbReference>
<dbReference type="AlphaFoldDB" id="A0A1G6RXQ9"/>
<dbReference type="PANTHER" id="PTHR30292">
    <property type="entry name" value="UNCHARACTERIZED PROTEIN YBGL-RELATED"/>
    <property type="match status" value="1"/>
</dbReference>
<name>A0A1G6RXQ9_9GAMM</name>
<dbReference type="GO" id="GO:0005524">
    <property type="term" value="F:ATP binding"/>
    <property type="evidence" value="ECO:0007669"/>
    <property type="project" value="UniProtKB-UniRule"/>
</dbReference>
<dbReference type="Gene3D" id="3.20.20.370">
    <property type="entry name" value="Glycoside hydrolase/deacetylase"/>
    <property type="match status" value="1"/>
</dbReference>
<evidence type="ECO:0000313" key="3">
    <source>
        <dbReference type="Proteomes" id="UP000199603"/>
    </source>
</evidence>
<dbReference type="STRING" id="265719.SAMN04488509_101160"/>
<evidence type="ECO:0000256" key="1">
    <source>
        <dbReference type="HAMAP-Rule" id="MF_00691"/>
    </source>
</evidence>
<dbReference type="SUPFAM" id="SSF88713">
    <property type="entry name" value="Glycoside hydrolase/deacetylase"/>
    <property type="match status" value="1"/>
</dbReference>
<dbReference type="OrthoDB" id="9773478at2"/>
<comment type="subunit">
    <text evidence="1">Forms a complex composed of PxpA, PxpB and PxpC.</text>
</comment>
<dbReference type="EMBL" id="FNAG01000001">
    <property type="protein sequence ID" value="SDD09201.1"/>
    <property type="molecule type" value="Genomic_DNA"/>
</dbReference>
<organism evidence="2 3">
    <name type="scientific">Aquimonas voraii</name>
    <dbReference type="NCBI Taxonomy" id="265719"/>
    <lineage>
        <taxon>Bacteria</taxon>
        <taxon>Pseudomonadati</taxon>
        <taxon>Pseudomonadota</taxon>
        <taxon>Gammaproteobacteria</taxon>
        <taxon>Lysobacterales</taxon>
        <taxon>Lysobacteraceae</taxon>
        <taxon>Aquimonas</taxon>
    </lineage>
</organism>
<dbReference type="NCBIfam" id="NF003814">
    <property type="entry name" value="PRK05406.1-3"/>
    <property type="match status" value="1"/>
</dbReference>
<dbReference type="RefSeq" id="WP_091237665.1">
    <property type="nucleotide sequence ID" value="NZ_FNAG01000001.1"/>
</dbReference>
<dbReference type="Proteomes" id="UP000199603">
    <property type="component" value="Unassembled WGS sequence"/>
</dbReference>
<keyword evidence="1" id="KW-0547">Nucleotide-binding</keyword>
<dbReference type="GO" id="GO:0005975">
    <property type="term" value="P:carbohydrate metabolic process"/>
    <property type="evidence" value="ECO:0007669"/>
    <property type="project" value="InterPro"/>
</dbReference>
<dbReference type="PANTHER" id="PTHR30292:SF0">
    <property type="entry name" value="5-OXOPROLINASE SUBUNIT A"/>
    <property type="match status" value="1"/>
</dbReference>
<evidence type="ECO:0000313" key="2">
    <source>
        <dbReference type="EMBL" id="SDD09201.1"/>
    </source>
</evidence>
<dbReference type="EC" id="3.5.2.9" evidence="1"/>
<comment type="catalytic activity">
    <reaction evidence="1">
        <text>5-oxo-L-proline + ATP + 2 H2O = L-glutamate + ADP + phosphate + H(+)</text>
        <dbReference type="Rhea" id="RHEA:10348"/>
        <dbReference type="ChEBI" id="CHEBI:15377"/>
        <dbReference type="ChEBI" id="CHEBI:15378"/>
        <dbReference type="ChEBI" id="CHEBI:29985"/>
        <dbReference type="ChEBI" id="CHEBI:30616"/>
        <dbReference type="ChEBI" id="CHEBI:43474"/>
        <dbReference type="ChEBI" id="CHEBI:58402"/>
        <dbReference type="ChEBI" id="CHEBI:456216"/>
        <dbReference type="EC" id="3.5.2.9"/>
    </reaction>
</comment>
<dbReference type="InterPro" id="IPR011330">
    <property type="entry name" value="Glyco_hydro/deAcase_b/a-brl"/>
</dbReference>
<dbReference type="GO" id="GO:0017168">
    <property type="term" value="F:5-oxoprolinase (ATP-hydrolyzing) activity"/>
    <property type="evidence" value="ECO:0007669"/>
    <property type="project" value="UniProtKB-UniRule"/>
</dbReference>
<keyword evidence="1" id="KW-0378">Hydrolase</keyword>
<gene>
    <name evidence="1" type="primary">pxpA</name>
    <name evidence="2" type="ORF">SAMN04488509_101160</name>
</gene>
<dbReference type="Pfam" id="PF03746">
    <property type="entry name" value="LamB_YcsF"/>
    <property type="match status" value="1"/>
</dbReference>
<dbReference type="InterPro" id="IPR005501">
    <property type="entry name" value="LamB/YcsF/PxpA-like"/>
</dbReference>
<sequence>MRRRIDFNCDVGESFGDWRMGDDAALIPLASSANIACGFHAGDPLHMRAAVALCLEHGVALGAHPGWPDLQGYGRRALAASPAETYAYVLYQIGALAGFVRAAGGRLHHVKPHGALYNQAARDSALADAIARAVRDFDPQLKLYGLAGSALLEAGRAQGLQVVGEAFAERAYESDGSLTPRALPGAVLHDFAAAEAQVLGLIARSEVLARSGEVVRVEAETLCLHGDRPDAVDFARRLRASLASAGVEIAAP</sequence>
<comment type="similarity">
    <text evidence="1">Belongs to the LamB/PxpA family.</text>
</comment>
<keyword evidence="3" id="KW-1185">Reference proteome</keyword>
<dbReference type="HAMAP" id="MF_00691">
    <property type="entry name" value="PxpA"/>
    <property type="match status" value="1"/>
</dbReference>
<dbReference type="NCBIfam" id="NF003816">
    <property type="entry name" value="PRK05406.1-5"/>
    <property type="match status" value="1"/>
</dbReference>
<proteinExistence type="inferred from homology"/>
<reference evidence="2 3" key="1">
    <citation type="submission" date="2016-10" db="EMBL/GenBank/DDBJ databases">
        <authorList>
            <person name="de Groot N.N."/>
        </authorList>
    </citation>
    <scope>NUCLEOTIDE SEQUENCE [LARGE SCALE GENOMIC DNA]</scope>
    <source>
        <strain evidence="2 3">DSM 16957</strain>
    </source>
</reference>
<accession>A0A1G6RXQ9</accession>
<protein>
    <recommendedName>
        <fullName evidence="1">5-oxoprolinase subunit A</fullName>
        <shortName evidence="1">5-OPase subunit A</shortName>
        <ecNumber evidence="1">3.5.2.9</ecNumber>
    </recommendedName>
    <alternativeName>
        <fullName evidence="1">5-oxoprolinase (ATP-hydrolyzing) subunit A</fullName>
    </alternativeName>
</protein>
<keyword evidence="1" id="KW-0067">ATP-binding</keyword>